<sequence>MFRARVLKVSIHFNILTGYFATRGERPPRAFSYYILF</sequence>
<evidence type="ECO:0000313" key="2">
    <source>
        <dbReference type="Proteomes" id="UP000239549"/>
    </source>
</evidence>
<reference evidence="2" key="1">
    <citation type="submission" date="2018-02" db="EMBL/GenBank/DDBJ databases">
        <title>Genome sequence of Desulfocucumis palustris strain NAW-5.</title>
        <authorList>
            <person name="Watanabe M."/>
            <person name="Kojima H."/>
            <person name="Fukui M."/>
        </authorList>
    </citation>
    <scope>NUCLEOTIDE SEQUENCE [LARGE SCALE GENOMIC DNA]</scope>
    <source>
        <strain evidence="2">NAW-5</strain>
    </source>
</reference>
<dbReference type="EMBL" id="BFAV01000104">
    <property type="protein sequence ID" value="GBF33529.1"/>
    <property type="molecule type" value="Genomic_DNA"/>
</dbReference>
<accession>A0A2L2XB58</accession>
<evidence type="ECO:0000313" key="1">
    <source>
        <dbReference type="EMBL" id="GBF33529.1"/>
    </source>
</evidence>
<dbReference type="Proteomes" id="UP000239549">
    <property type="component" value="Unassembled WGS sequence"/>
</dbReference>
<proteinExistence type="predicted"/>
<name>A0A2L2XB58_9FIRM</name>
<protein>
    <submittedName>
        <fullName evidence="1">Uncharacterized protein</fullName>
    </submittedName>
</protein>
<comment type="caution">
    <text evidence="1">The sequence shown here is derived from an EMBL/GenBank/DDBJ whole genome shotgun (WGS) entry which is preliminary data.</text>
</comment>
<keyword evidence="2" id="KW-1185">Reference proteome</keyword>
<gene>
    <name evidence="1" type="ORF">DCCM_2631</name>
</gene>
<organism evidence="1 2">
    <name type="scientific">Desulfocucumis palustris</name>
    <dbReference type="NCBI Taxonomy" id="1898651"/>
    <lineage>
        <taxon>Bacteria</taxon>
        <taxon>Bacillati</taxon>
        <taxon>Bacillota</taxon>
        <taxon>Clostridia</taxon>
        <taxon>Eubacteriales</taxon>
        <taxon>Desulfocucumaceae</taxon>
        <taxon>Desulfocucumis</taxon>
    </lineage>
</organism>
<dbReference type="AlphaFoldDB" id="A0A2L2XB58"/>